<dbReference type="Gene3D" id="1.10.10.10">
    <property type="entry name" value="Winged helix-like DNA-binding domain superfamily/Winged helix DNA-binding domain"/>
    <property type="match status" value="1"/>
</dbReference>
<evidence type="ECO:0000256" key="3">
    <source>
        <dbReference type="ARBA" id="ARBA00023163"/>
    </source>
</evidence>
<gene>
    <name evidence="6" type="ORF">ADS79_25175</name>
    <name evidence="5" type="ORF">BRE01_53550</name>
</gene>
<evidence type="ECO:0000313" key="8">
    <source>
        <dbReference type="Proteomes" id="UP000319578"/>
    </source>
</evidence>
<name>A0A0K9YKM2_9BACL</name>
<dbReference type="SMART" id="SM00420">
    <property type="entry name" value="HTH_DEOR"/>
    <property type="match status" value="1"/>
</dbReference>
<dbReference type="EMBL" id="BJON01000022">
    <property type="protein sequence ID" value="GED71653.1"/>
    <property type="molecule type" value="Genomic_DNA"/>
</dbReference>
<dbReference type="Pfam" id="PF00455">
    <property type="entry name" value="DeoRC"/>
    <property type="match status" value="1"/>
</dbReference>
<dbReference type="SMART" id="SM01134">
    <property type="entry name" value="DeoRC"/>
    <property type="match status" value="1"/>
</dbReference>
<dbReference type="PROSITE" id="PS51000">
    <property type="entry name" value="HTH_DEOR_2"/>
    <property type="match status" value="1"/>
</dbReference>
<dbReference type="InterPro" id="IPR018356">
    <property type="entry name" value="Tscrpt_reg_HTH_DeoR_CS"/>
</dbReference>
<dbReference type="InterPro" id="IPR036390">
    <property type="entry name" value="WH_DNA-bd_sf"/>
</dbReference>
<accession>A0A0K9YKM2</accession>
<dbReference type="RefSeq" id="WP_049741210.1">
    <property type="nucleotide sequence ID" value="NZ_BJON01000022.1"/>
</dbReference>
<reference evidence="5 8" key="3">
    <citation type="submission" date="2019-06" db="EMBL/GenBank/DDBJ databases">
        <title>Whole genome shotgun sequence of Brevibacillus reuszeri NBRC 15719.</title>
        <authorList>
            <person name="Hosoyama A."/>
            <person name="Uohara A."/>
            <person name="Ohji S."/>
            <person name="Ichikawa N."/>
        </authorList>
    </citation>
    <scope>NUCLEOTIDE SEQUENCE [LARGE SCALE GENOMIC DNA]</scope>
    <source>
        <strain evidence="5 8">NBRC 15719</strain>
    </source>
</reference>
<dbReference type="Pfam" id="PF08220">
    <property type="entry name" value="HTH_DeoR"/>
    <property type="match status" value="1"/>
</dbReference>
<dbReference type="PANTHER" id="PTHR30363:SF44">
    <property type="entry name" value="AGA OPERON TRANSCRIPTIONAL REPRESSOR-RELATED"/>
    <property type="match status" value="1"/>
</dbReference>
<evidence type="ECO:0000313" key="5">
    <source>
        <dbReference type="EMBL" id="GED71653.1"/>
    </source>
</evidence>
<dbReference type="GO" id="GO:0003677">
    <property type="term" value="F:DNA binding"/>
    <property type="evidence" value="ECO:0007669"/>
    <property type="project" value="UniProtKB-KW"/>
</dbReference>
<evidence type="ECO:0000256" key="2">
    <source>
        <dbReference type="ARBA" id="ARBA00023125"/>
    </source>
</evidence>
<dbReference type="InterPro" id="IPR037171">
    <property type="entry name" value="NagB/RpiA_transferase-like"/>
</dbReference>
<evidence type="ECO:0000256" key="1">
    <source>
        <dbReference type="ARBA" id="ARBA00023015"/>
    </source>
</evidence>
<comment type="caution">
    <text evidence="6">The sequence shown here is derived from an EMBL/GenBank/DDBJ whole genome shotgun (WGS) entry which is preliminary data.</text>
</comment>
<dbReference type="SUPFAM" id="SSF46785">
    <property type="entry name" value="Winged helix' DNA-binding domain"/>
    <property type="match status" value="1"/>
</dbReference>
<protein>
    <submittedName>
        <fullName evidence="6">DeoR faimly transcriptional regulator</fullName>
    </submittedName>
    <submittedName>
        <fullName evidence="5">DeoR family transcriptional regulator</fullName>
    </submittedName>
</protein>
<dbReference type="GO" id="GO:0003700">
    <property type="term" value="F:DNA-binding transcription factor activity"/>
    <property type="evidence" value="ECO:0007669"/>
    <property type="project" value="InterPro"/>
</dbReference>
<evidence type="ECO:0000313" key="6">
    <source>
        <dbReference type="EMBL" id="KNB69214.1"/>
    </source>
</evidence>
<proteinExistence type="predicted"/>
<dbReference type="Proteomes" id="UP000036834">
    <property type="component" value="Unassembled WGS sequence"/>
</dbReference>
<keyword evidence="2" id="KW-0238">DNA-binding</keyword>
<sequence length="267" mass="29396">MSISAEERKKAIIEELNLYGKVKVLSLAERLEVSSETIRRDLDALEQVRRLKRVYGGAVKENYAEGEPPYQERQDINLAAKRAIAQHAAELLADGETVVIDTGTTMLEFARMIQGRKRLTVLTNSLPVAALLSEALNQHVFTGKVILLGGEVNTEQQSISGPLCEKMLETFHVDKAFISVGGISLSSGISDYDINESMISKTMARVSKAVFVLADQSKIGVQAFCKIISLDAVDVIISDHEKPPSWESELERKGVTWMTVDTMEGKA</sequence>
<dbReference type="PROSITE" id="PS00894">
    <property type="entry name" value="HTH_DEOR_1"/>
    <property type="match status" value="1"/>
</dbReference>
<keyword evidence="8" id="KW-1185">Reference proteome</keyword>
<dbReference type="PRINTS" id="PR00037">
    <property type="entry name" value="HTHLACR"/>
</dbReference>
<dbReference type="InterPro" id="IPR036388">
    <property type="entry name" value="WH-like_DNA-bd_sf"/>
</dbReference>
<dbReference type="InterPro" id="IPR050313">
    <property type="entry name" value="Carb_Metab_HTH_regulators"/>
</dbReference>
<dbReference type="PATRIC" id="fig|54915.3.peg.4186"/>
<dbReference type="PANTHER" id="PTHR30363">
    <property type="entry name" value="HTH-TYPE TRANSCRIPTIONAL REGULATOR SRLR-RELATED"/>
    <property type="match status" value="1"/>
</dbReference>
<dbReference type="EMBL" id="LGIQ01000011">
    <property type="protein sequence ID" value="KNB69214.1"/>
    <property type="molecule type" value="Genomic_DNA"/>
</dbReference>
<reference evidence="6" key="2">
    <citation type="submission" date="2015-07" db="EMBL/GenBank/DDBJ databases">
        <title>MeaNS - Measles Nucleotide Surveillance Program.</title>
        <authorList>
            <person name="Tran T."/>
            <person name="Druce J."/>
        </authorList>
    </citation>
    <scope>NUCLEOTIDE SEQUENCE</scope>
    <source>
        <strain evidence="6">DSM 9887</strain>
    </source>
</reference>
<dbReference type="AlphaFoldDB" id="A0A0K9YKM2"/>
<dbReference type="Gene3D" id="3.40.50.1360">
    <property type="match status" value="1"/>
</dbReference>
<evidence type="ECO:0000259" key="4">
    <source>
        <dbReference type="PROSITE" id="PS51000"/>
    </source>
</evidence>
<dbReference type="SUPFAM" id="SSF100950">
    <property type="entry name" value="NagB/RpiA/CoA transferase-like"/>
    <property type="match status" value="1"/>
</dbReference>
<reference evidence="7" key="1">
    <citation type="submission" date="2015-07" db="EMBL/GenBank/DDBJ databases">
        <title>Genome sequencing project for genomic taxonomy and phylogenomics of Bacillus-like bacteria.</title>
        <authorList>
            <person name="Liu B."/>
            <person name="Wang J."/>
            <person name="Zhu Y."/>
            <person name="Liu G."/>
            <person name="Chen Q."/>
            <person name="Chen Z."/>
            <person name="Lan J."/>
            <person name="Che J."/>
            <person name="Ge C."/>
            <person name="Shi H."/>
            <person name="Pan Z."/>
            <person name="Liu X."/>
        </authorList>
    </citation>
    <scope>NUCLEOTIDE SEQUENCE [LARGE SCALE GENOMIC DNA]</scope>
    <source>
        <strain evidence="7">DSM 9887</strain>
    </source>
</reference>
<dbReference type="STRING" id="54915.ADS79_25175"/>
<keyword evidence="1" id="KW-0805">Transcription regulation</keyword>
<dbReference type="Proteomes" id="UP000319578">
    <property type="component" value="Unassembled WGS sequence"/>
</dbReference>
<dbReference type="InterPro" id="IPR014036">
    <property type="entry name" value="DeoR-like_C"/>
</dbReference>
<organism evidence="6 7">
    <name type="scientific">Brevibacillus reuszeri</name>
    <dbReference type="NCBI Taxonomy" id="54915"/>
    <lineage>
        <taxon>Bacteria</taxon>
        <taxon>Bacillati</taxon>
        <taxon>Bacillota</taxon>
        <taxon>Bacilli</taxon>
        <taxon>Bacillales</taxon>
        <taxon>Paenibacillaceae</taxon>
        <taxon>Brevibacillus</taxon>
    </lineage>
</organism>
<dbReference type="InterPro" id="IPR001034">
    <property type="entry name" value="DeoR_HTH"/>
</dbReference>
<feature type="domain" description="HTH deoR-type" evidence="4">
    <location>
        <begin position="5"/>
        <end position="60"/>
    </location>
</feature>
<evidence type="ECO:0000313" key="7">
    <source>
        <dbReference type="Proteomes" id="UP000036834"/>
    </source>
</evidence>
<keyword evidence="3" id="KW-0804">Transcription</keyword>
<dbReference type="OrthoDB" id="9797223at2"/>